<evidence type="ECO:0000259" key="9">
    <source>
        <dbReference type="Pfam" id="PF00909"/>
    </source>
</evidence>
<accession>A0A6G7VAY3</accession>
<feature type="transmembrane region" description="Helical" evidence="8">
    <location>
        <begin position="130"/>
        <end position="151"/>
    </location>
</feature>
<gene>
    <name evidence="10" type="ORF">GWK36_03665</name>
</gene>
<evidence type="ECO:0000256" key="5">
    <source>
        <dbReference type="ARBA" id="ARBA00022989"/>
    </source>
</evidence>
<evidence type="ECO:0000256" key="1">
    <source>
        <dbReference type="ARBA" id="ARBA00004141"/>
    </source>
</evidence>
<dbReference type="EMBL" id="CP048029">
    <property type="protein sequence ID" value="QIK37233.1"/>
    <property type="molecule type" value="Genomic_DNA"/>
</dbReference>
<evidence type="ECO:0000256" key="6">
    <source>
        <dbReference type="ARBA" id="ARBA00023136"/>
    </source>
</evidence>
<dbReference type="PROSITE" id="PS01219">
    <property type="entry name" value="AMMONIUM_TRANSP"/>
    <property type="match status" value="1"/>
</dbReference>
<dbReference type="Pfam" id="PF00909">
    <property type="entry name" value="Ammonium_transp"/>
    <property type="match status" value="1"/>
</dbReference>
<keyword evidence="11" id="KW-1185">Reference proteome</keyword>
<dbReference type="KEGG" id="cjap:GWK36_03665"/>
<dbReference type="InterPro" id="IPR018047">
    <property type="entry name" value="Ammonium_transpt_CS"/>
</dbReference>
<evidence type="ECO:0000313" key="11">
    <source>
        <dbReference type="Proteomes" id="UP000502699"/>
    </source>
</evidence>
<feature type="transmembrane region" description="Helical" evidence="8">
    <location>
        <begin position="237"/>
        <end position="256"/>
    </location>
</feature>
<feature type="transmembrane region" description="Helical" evidence="8">
    <location>
        <begin position="38"/>
        <end position="61"/>
    </location>
</feature>
<feature type="transmembrane region" description="Helical" evidence="8">
    <location>
        <begin position="396"/>
        <end position="420"/>
    </location>
</feature>
<dbReference type="AlphaFoldDB" id="A0A6G7VAY3"/>
<evidence type="ECO:0000256" key="3">
    <source>
        <dbReference type="ARBA" id="ARBA00022448"/>
    </source>
</evidence>
<dbReference type="GO" id="GO:0008519">
    <property type="term" value="F:ammonium channel activity"/>
    <property type="evidence" value="ECO:0007669"/>
    <property type="project" value="InterPro"/>
</dbReference>
<sequence>MHLILVSIRRLLWPLAIGSSLLPALALAQDALALDAGNTAWMLTATALVLFMTVPGLSLFYAGLVRAKNMLSVLMQCFAITALMSLLWAIYGYSLATTPGPLQGFVGGLDKLFLLGIDRETLNGTIPESLYMTFQMTFAIITPALIVGAFAERMKFSAMLLFMALWLTLVYIPIWHWVWGGGWIANLGSIIGLTEEGGAALDFAGGTVVHINAGIAGLMAALVLGPRKGYPTVAMPPHNLGLTVTGASMLWVGWFGFNAGSQLAADQIAGMALTVTQLATAAAALTWMFAEWINHGKPSVLGIATGAVAGLVAITPASGTAGTMGAIAIGFAGSLMAFIASTKIKRKLGYDDALDVWGVHGVAGIVGAILTGVFAAPTLGGAGFAAGIDSMGAQVLIQFISVLATLIYGGLLSWLILLVVKAVIGLRVTEEQETMGLDLAQHDERGYIL</sequence>
<dbReference type="SUPFAM" id="SSF111352">
    <property type="entry name" value="Ammonium transporter"/>
    <property type="match status" value="1"/>
</dbReference>
<reference evidence="11" key="1">
    <citation type="submission" date="2020-01" db="EMBL/GenBank/DDBJ databases">
        <title>Caldichromatium gen. nov., sp. nov., a thermophilic purple sulfur bacterium member of the family Chromatiaceae isolated from Nakabusa hot spring, Japan.</title>
        <authorList>
            <person name="Saini M.K."/>
            <person name="Hanada S."/>
            <person name="Tank M."/>
        </authorList>
    </citation>
    <scope>NUCLEOTIDE SEQUENCE [LARGE SCALE GENOMIC DNA]</scope>
    <source>
        <strain evidence="11">No.7</strain>
    </source>
</reference>
<organism evidence="10 11">
    <name type="scientific">Caldichromatium japonicum</name>
    <dbReference type="NCBI Taxonomy" id="2699430"/>
    <lineage>
        <taxon>Bacteria</taxon>
        <taxon>Pseudomonadati</taxon>
        <taxon>Pseudomonadota</taxon>
        <taxon>Gammaproteobacteria</taxon>
        <taxon>Chromatiales</taxon>
        <taxon>Chromatiaceae</taxon>
        <taxon>Caldichromatium</taxon>
    </lineage>
</organism>
<feature type="transmembrane region" description="Helical" evidence="8">
    <location>
        <begin position="268"/>
        <end position="288"/>
    </location>
</feature>
<comment type="subcellular location">
    <subcellularLocation>
        <location evidence="8">Cell membrane</location>
        <topology evidence="8">Multi-pass membrane protein</topology>
    </subcellularLocation>
    <subcellularLocation>
        <location evidence="1">Membrane</location>
        <topology evidence="1">Multi-pass membrane protein</topology>
    </subcellularLocation>
</comment>
<evidence type="ECO:0000256" key="7">
    <source>
        <dbReference type="ARBA" id="ARBA00023177"/>
    </source>
</evidence>
<dbReference type="PANTHER" id="PTHR43029:SF10">
    <property type="entry name" value="AMMONIUM TRANSPORTER MEP2"/>
    <property type="match status" value="1"/>
</dbReference>
<keyword evidence="7 8" id="KW-0924">Ammonia transport</keyword>
<feature type="transmembrane region" description="Helical" evidence="8">
    <location>
        <begin position="354"/>
        <end position="376"/>
    </location>
</feature>
<proteinExistence type="inferred from homology"/>
<dbReference type="GO" id="GO:0005886">
    <property type="term" value="C:plasma membrane"/>
    <property type="evidence" value="ECO:0007669"/>
    <property type="project" value="UniProtKB-SubCell"/>
</dbReference>
<name>A0A6G7VAY3_9GAMM</name>
<feature type="transmembrane region" description="Helical" evidence="8">
    <location>
        <begin position="324"/>
        <end position="342"/>
    </location>
</feature>
<dbReference type="InterPro" id="IPR001905">
    <property type="entry name" value="Ammonium_transpt"/>
</dbReference>
<feature type="domain" description="Ammonium transporter AmtB-like" evidence="9">
    <location>
        <begin position="40"/>
        <end position="447"/>
    </location>
</feature>
<feature type="transmembrane region" description="Helical" evidence="8">
    <location>
        <begin position="73"/>
        <end position="91"/>
    </location>
</feature>
<feature type="transmembrane region" description="Helical" evidence="8">
    <location>
        <begin position="300"/>
        <end position="318"/>
    </location>
</feature>
<evidence type="ECO:0000256" key="2">
    <source>
        <dbReference type="ARBA" id="ARBA00005887"/>
    </source>
</evidence>
<evidence type="ECO:0000256" key="4">
    <source>
        <dbReference type="ARBA" id="ARBA00022692"/>
    </source>
</evidence>
<keyword evidence="5 8" id="KW-1133">Transmembrane helix</keyword>
<dbReference type="InterPro" id="IPR029020">
    <property type="entry name" value="Ammonium/urea_transptr"/>
</dbReference>
<keyword evidence="3 8" id="KW-0813">Transport</keyword>
<dbReference type="NCBIfam" id="TIGR00836">
    <property type="entry name" value="amt"/>
    <property type="match status" value="1"/>
</dbReference>
<keyword evidence="6 8" id="KW-0472">Membrane</keyword>
<evidence type="ECO:0000313" key="10">
    <source>
        <dbReference type="EMBL" id="QIK37233.1"/>
    </source>
</evidence>
<dbReference type="InterPro" id="IPR024041">
    <property type="entry name" value="NH4_transpt_AmtB-like_dom"/>
</dbReference>
<dbReference type="PANTHER" id="PTHR43029">
    <property type="entry name" value="AMMONIUM TRANSPORTER MEP2"/>
    <property type="match status" value="1"/>
</dbReference>
<evidence type="ECO:0000256" key="8">
    <source>
        <dbReference type="RuleBase" id="RU362002"/>
    </source>
</evidence>
<comment type="similarity">
    <text evidence="2 8">Belongs to the ammonia transporter channel (TC 1.A.11.2) family.</text>
</comment>
<dbReference type="Gene3D" id="1.10.3430.10">
    <property type="entry name" value="Ammonium transporter AmtB like domains"/>
    <property type="match status" value="1"/>
</dbReference>
<dbReference type="RefSeq" id="WP_166270002.1">
    <property type="nucleotide sequence ID" value="NZ_CP048029.1"/>
</dbReference>
<feature type="transmembrane region" description="Helical" evidence="8">
    <location>
        <begin position="158"/>
        <end position="179"/>
    </location>
</feature>
<dbReference type="Proteomes" id="UP000502699">
    <property type="component" value="Chromosome"/>
</dbReference>
<keyword evidence="4 8" id="KW-0812">Transmembrane</keyword>
<protein>
    <recommendedName>
        <fullName evidence="8">Ammonium transporter</fullName>
    </recommendedName>
</protein>
<feature type="transmembrane region" description="Helical" evidence="8">
    <location>
        <begin position="199"/>
        <end position="225"/>
    </location>
</feature>